<dbReference type="InterPro" id="IPR039116">
    <property type="entry name" value="CCDC93"/>
</dbReference>
<evidence type="ECO:0000259" key="3">
    <source>
        <dbReference type="Pfam" id="PF09762"/>
    </source>
</evidence>
<evidence type="ECO:0000256" key="2">
    <source>
        <dbReference type="SAM" id="MobiDB-lite"/>
    </source>
</evidence>
<evidence type="ECO:0000313" key="5">
    <source>
        <dbReference type="Proteomes" id="UP000829196"/>
    </source>
</evidence>
<proteinExistence type="predicted"/>
<organism evidence="4 5">
    <name type="scientific">Dendrobium nobile</name>
    <name type="common">Orchid</name>
    <dbReference type="NCBI Taxonomy" id="94219"/>
    <lineage>
        <taxon>Eukaryota</taxon>
        <taxon>Viridiplantae</taxon>
        <taxon>Streptophyta</taxon>
        <taxon>Embryophyta</taxon>
        <taxon>Tracheophyta</taxon>
        <taxon>Spermatophyta</taxon>
        <taxon>Magnoliopsida</taxon>
        <taxon>Liliopsida</taxon>
        <taxon>Asparagales</taxon>
        <taxon>Orchidaceae</taxon>
        <taxon>Epidendroideae</taxon>
        <taxon>Malaxideae</taxon>
        <taxon>Dendrobiinae</taxon>
        <taxon>Dendrobium</taxon>
    </lineage>
</organism>
<name>A0A8T3B0H4_DENNO</name>
<dbReference type="SMR" id="A0A8T3B0H4"/>
<dbReference type="OrthoDB" id="16092at2759"/>
<dbReference type="Pfam" id="PF09762">
    <property type="entry name" value="CCDC93_CC"/>
    <property type="match status" value="1"/>
</dbReference>
<dbReference type="InterPro" id="IPR019159">
    <property type="entry name" value="CCDC93_CC"/>
</dbReference>
<protein>
    <recommendedName>
        <fullName evidence="3">CCDC93 coiled-coil domain-containing protein</fullName>
    </recommendedName>
</protein>
<comment type="caution">
    <text evidence="4">The sequence shown here is derived from an EMBL/GenBank/DDBJ whole genome shotgun (WGS) entry which is preliminary data.</text>
</comment>
<keyword evidence="5" id="KW-1185">Reference proteome</keyword>
<feature type="domain" description="CCDC93 coiled-coil" evidence="3">
    <location>
        <begin position="67"/>
        <end position="262"/>
    </location>
</feature>
<dbReference type="AlphaFoldDB" id="A0A8T3B0H4"/>
<dbReference type="GO" id="GO:0006893">
    <property type="term" value="P:Golgi to plasma membrane transport"/>
    <property type="evidence" value="ECO:0007669"/>
    <property type="project" value="TreeGrafter"/>
</dbReference>
<gene>
    <name evidence="4" type="ORF">KFK09_017243</name>
</gene>
<evidence type="ECO:0000313" key="4">
    <source>
        <dbReference type="EMBL" id="KAI0502296.1"/>
    </source>
</evidence>
<feature type="region of interest" description="Disordered" evidence="2">
    <location>
        <begin position="27"/>
        <end position="51"/>
    </location>
</feature>
<reference evidence="4" key="1">
    <citation type="journal article" date="2022" name="Front. Genet.">
        <title>Chromosome-Scale Assembly of the Dendrobium nobile Genome Provides Insights Into the Molecular Mechanism of the Biosynthesis of the Medicinal Active Ingredient of Dendrobium.</title>
        <authorList>
            <person name="Xu Q."/>
            <person name="Niu S.-C."/>
            <person name="Li K.-L."/>
            <person name="Zheng P.-J."/>
            <person name="Zhang X.-J."/>
            <person name="Jia Y."/>
            <person name="Liu Y."/>
            <person name="Niu Y.-X."/>
            <person name="Yu L.-H."/>
            <person name="Chen D.-F."/>
            <person name="Zhang G.-Q."/>
        </authorList>
    </citation>
    <scope>NUCLEOTIDE SEQUENCE</scope>
    <source>
        <tissue evidence="4">Leaf</tissue>
    </source>
</reference>
<keyword evidence="1" id="KW-0175">Coiled coil</keyword>
<accession>A0A8T3B0H4</accession>
<dbReference type="EMBL" id="JAGYWB010000012">
    <property type="protein sequence ID" value="KAI0502296.1"/>
    <property type="molecule type" value="Genomic_DNA"/>
</dbReference>
<sequence>MSEAVDGDSVETVLDSCGKSSIIYPTTPSSGLVGLGGAAGDSGDEDLESSSSFLDEHQDLERQGSGLESKKLINDDEISNLNRRQCEPIDLDSHIKNSTNKLNSLKRELATKMKENLSVRCQLDDVPVQTELIQYERRFSELYAQIQEKHHLTRRHYATYNALLEIKELMLKEASLLNSINLQFKNAMTTPSGRYKFLDSMEVIVKGAKHKLEKAERDLLAEQKACESLKEKHTSAVAEQRHFSSLLHTFQDACAEYERLLQLSSTWGYYQQNSSWMVEVEECIELVV</sequence>
<dbReference type="PANTHER" id="PTHR16441:SF0">
    <property type="entry name" value="COILED-COIL DOMAIN-CONTAINING PROTEIN 93"/>
    <property type="match status" value="1"/>
</dbReference>
<evidence type="ECO:0000256" key="1">
    <source>
        <dbReference type="SAM" id="Coils"/>
    </source>
</evidence>
<dbReference type="PANTHER" id="PTHR16441">
    <property type="entry name" value="FIDIPIDINE"/>
    <property type="match status" value="1"/>
</dbReference>
<dbReference type="Proteomes" id="UP000829196">
    <property type="component" value="Unassembled WGS sequence"/>
</dbReference>
<feature type="coiled-coil region" evidence="1">
    <location>
        <begin position="198"/>
        <end position="232"/>
    </location>
</feature>